<feature type="domain" description="AB hydrolase-1" evidence="1">
    <location>
        <begin position="60"/>
        <end position="148"/>
    </location>
</feature>
<proteinExistence type="predicted"/>
<dbReference type="RefSeq" id="WP_184031313.1">
    <property type="nucleotide sequence ID" value="NZ_JACHFN010000015.1"/>
</dbReference>
<dbReference type="AlphaFoldDB" id="A0A7W8GHL7"/>
<reference evidence="2 3" key="1">
    <citation type="submission" date="2020-08" db="EMBL/GenBank/DDBJ databases">
        <title>Genomic Encyclopedia of Type Strains, Phase IV (KMG-IV): sequencing the most valuable type-strain genomes for metagenomic binning, comparative biology and taxonomic classification.</title>
        <authorList>
            <person name="Goeker M."/>
        </authorList>
    </citation>
    <scope>NUCLEOTIDE SEQUENCE [LARGE SCALE GENOMIC DNA]</scope>
    <source>
        <strain evidence="2 3">DSM 101791</strain>
    </source>
</reference>
<sequence>MSRSFSVLHGGLPVSVTGAGQGDPALVLLSGLGDPASWWWTFPLPEEALPHWRGVPGSPQPGIAPDLSAWTRVVSYDRAGVAASPAPAHDRTWADLYGELDAVIQALRSPLPPVLVGHSLGGMLASTYARRRPGRVGGLALLDPTPPPLSAPPPVPLLEPLALTPFGPDELAPGSFGSLPLVLLAPARPPTPAEAPGRTQEQLSARFRARRARHLEWLAASTRSRAVWVEHPDHYVHLEEPGAVVDAVRQLWQEVAGRQR</sequence>
<gene>
    <name evidence="2" type="ORF">HNQ09_003231</name>
</gene>
<dbReference type="Pfam" id="PF00561">
    <property type="entry name" value="Abhydrolase_1"/>
    <property type="match status" value="1"/>
</dbReference>
<dbReference type="EMBL" id="JACHFN010000015">
    <property type="protein sequence ID" value="MBB5235770.1"/>
    <property type="molecule type" value="Genomic_DNA"/>
</dbReference>
<protein>
    <submittedName>
        <fullName evidence="2">Pimeloyl-ACP methyl ester carboxylesterase</fullName>
    </submittedName>
</protein>
<dbReference type="InterPro" id="IPR000073">
    <property type="entry name" value="AB_hydrolase_1"/>
</dbReference>
<dbReference type="PANTHER" id="PTHR43194:SF2">
    <property type="entry name" value="PEROXISOMAL MEMBRANE PROTEIN LPX1"/>
    <property type="match status" value="1"/>
</dbReference>
<comment type="caution">
    <text evidence="2">The sequence shown here is derived from an EMBL/GenBank/DDBJ whole genome shotgun (WGS) entry which is preliminary data.</text>
</comment>
<dbReference type="InterPro" id="IPR050228">
    <property type="entry name" value="Carboxylesterase_BioH"/>
</dbReference>
<name>A0A7W8GHL7_9DEIO</name>
<dbReference type="Gene3D" id="3.40.50.1820">
    <property type="entry name" value="alpha/beta hydrolase"/>
    <property type="match status" value="1"/>
</dbReference>
<keyword evidence="3" id="KW-1185">Reference proteome</keyword>
<evidence type="ECO:0000313" key="3">
    <source>
        <dbReference type="Proteomes" id="UP000525389"/>
    </source>
</evidence>
<dbReference type="InterPro" id="IPR029058">
    <property type="entry name" value="AB_hydrolase_fold"/>
</dbReference>
<evidence type="ECO:0000313" key="2">
    <source>
        <dbReference type="EMBL" id="MBB5235770.1"/>
    </source>
</evidence>
<evidence type="ECO:0000259" key="1">
    <source>
        <dbReference type="Pfam" id="PF00561"/>
    </source>
</evidence>
<accession>A0A7W8GHL7</accession>
<dbReference type="PANTHER" id="PTHR43194">
    <property type="entry name" value="HYDROLASE ALPHA/BETA FOLD FAMILY"/>
    <property type="match status" value="1"/>
</dbReference>
<organism evidence="2 3">
    <name type="scientific">Deinococcus budaensis</name>
    <dbReference type="NCBI Taxonomy" id="1665626"/>
    <lineage>
        <taxon>Bacteria</taxon>
        <taxon>Thermotogati</taxon>
        <taxon>Deinococcota</taxon>
        <taxon>Deinococci</taxon>
        <taxon>Deinococcales</taxon>
        <taxon>Deinococcaceae</taxon>
        <taxon>Deinococcus</taxon>
    </lineage>
</organism>
<dbReference type="Proteomes" id="UP000525389">
    <property type="component" value="Unassembled WGS sequence"/>
</dbReference>
<dbReference type="SUPFAM" id="SSF53474">
    <property type="entry name" value="alpha/beta-Hydrolases"/>
    <property type="match status" value="1"/>
</dbReference>